<organism evidence="3 4">
    <name type="scientific">Apiospora saccharicola</name>
    <dbReference type="NCBI Taxonomy" id="335842"/>
    <lineage>
        <taxon>Eukaryota</taxon>
        <taxon>Fungi</taxon>
        <taxon>Dikarya</taxon>
        <taxon>Ascomycota</taxon>
        <taxon>Pezizomycotina</taxon>
        <taxon>Sordariomycetes</taxon>
        <taxon>Xylariomycetidae</taxon>
        <taxon>Amphisphaeriales</taxon>
        <taxon>Apiosporaceae</taxon>
        <taxon>Apiospora</taxon>
    </lineage>
</organism>
<reference evidence="3 4" key="1">
    <citation type="submission" date="2023-01" db="EMBL/GenBank/DDBJ databases">
        <title>Analysis of 21 Apiospora genomes using comparative genomics revels a genus with tremendous synthesis potential of carbohydrate active enzymes and secondary metabolites.</title>
        <authorList>
            <person name="Sorensen T."/>
        </authorList>
    </citation>
    <scope>NUCLEOTIDE SEQUENCE [LARGE SCALE GENOMIC DNA]</scope>
    <source>
        <strain evidence="3 4">CBS 83171</strain>
    </source>
</reference>
<dbReference type="InterPro" id="IPR056867">
    <property type="entry name" value="LRR_15"/>
</dbReference>
<keyword evidence="4" id="KW-1185">Reference proteome</keyword>
<feature type="region of interest" description="Disordered" evidence="1">
    <location>
        <begin position="113"/>
        <end position="183"/>
    </location>
</feature>
<dbReference type="Proteomes" id="UP001446871">
    <property type="component" value="Unassembled WGS sequence"/>
</dbReference>
<accession>A0ABR1U2H5</accession>
<evidence type="ECO:0000313" key="3">
    <source>
        <dbReference type="EMBL" id="KAK8053018.1"/>
    </source>
</evidence>
<evidence type="ECO:0000313" key="4">
    <source>
        <dbReference type="Proteomes" id="UP001446871"/>
    </source>
</evidence>
<proteinExistence type="predicted"/>
<gene>
    <name evidence="3" type="ORF">PG996_012319</name>
</gene>
<feature type="domain" description="Leucine-rich repeat" evidence="2">
    <location>
        <begin position="291"/>
        <end position="434"/>
    </location>
</feature>
<evidence type="ECO:0000259" key="2">
    <source>
        <dbReference type="Pfam" id="PF24969"/>
    </source>
</evidence>
<evidence type="ECO:0000256" key="1">
    <source>
        <dbReference type="SAM" id="MobiDB-lite"/>
    </source>
</evidence>
<comment type="caution">
    <text evidence="3">The sequence shown here is derived from an EMBL/GenBank/DDBJ whole genome shotgun (WGS) entry which is preliminary data.</text>
</comment>
<feature type="compositionally biased region" description="Acidic residues" evidence="1">
    <location>
        <begin position="138"/>
        <end position="151"/>
    </location>
</feature>
<sequence length="548" mass="62490">MVAKLSDLPPELLDRVCYFVDGKKALAHLSRCSRQLCAAATPHLYRHIDLLSTPATDVDKHLDTLVSLFLSHTEVASHVRHLAIRMPYCRAPREESTVRAPEIQEFIRRLDGIFPSSDKPRPGVDAQTIATTPGAYPESDDDEEEDGDEDAGSIWSTTDEDESEEEIEGGDEEASNEDMSDKLSQKATEVQRWVILVILLTRLQKLETLDLEFSQPAYCGEIFDMILRFNERAISARLPNIDKICFGYSSVPARGLLCDGTFSFPGLTSVFLHRVTSGASMTFLGEPYTLPMQHLELRDCRLSPPELANIVKSAKSLKSFVYEVGEPRTTYQRRQNISYRSIRLALESQKDSLESIWVDYPHDYLFDELSTDETRPIGSFRHFTALKRLRIAGTYIFGFVWTENLDVRRLVRALPDQIEVVHLTHADEDEETMEGVQLVLDAKADGQFPQLSKLFMEMSHPYFDSHKDELRRMGQQARDAGMDIGIFDNYSDDRIVSDHDWVRYSRAGNLGYNREESTWGFDGEVQWPKRVSGCMQRPRYGEIYIDSS</sequence>
<feature type="compositionally biased region" description="Acidic residues" evidence="1">
    <location>
        <begin position="158"/>
        <end position="178"/>
    </location>
</feature>
<dbReference type="EMBL" id="JAQQWM010000008">
    <property type="protein sequence ID" value="KAK8053018.1"/>
    <property type="molecule type" value="Genomic_DNA"/>
</dbReference>
<protein>
    <recommendedName>
        <fullName evidence="2">Leucine-rich repeat domain-containing protein</fullName>
    </recommendedName>
</protein>
<dbReference type="Pfam" id="PF24969">
    <property type="entry name" value="LRR_15"/>
    <property type="match status" value="1"/>
</dbReference>
<name>A0ABR1U2H5_9PEZI</name>